<gene>
    <name evidence="1" type="ORF">P43SY_004840</name>
</gene>
<keyword evidence="2" id="KW-1185">Reference proteome</keyword>
<evidence type="ECO:0000313" key="2">
    <source>
        <dbReference type="Proteomes" id="UP001209570"/>
    </source>
</evidence>
<dbReference type="AlphaFoldDB" id="A0AAD5M474"/>
<sequence>MNLKSMLVDWLLGSEESIIKIERRFGAYHRQRLVWASAAYTLRNRWFHRGFGWCDDPQKGAGVKVLLQKLLLFENANKMHMMNTEALLNDINDKCTNLRLRERQAKEALENRYHVNLDMLEKLVVHAEKCMNNRKLHTEETPALLHAIEQVCVVPHGLSARHREAYHVVTSHWIPHRARLAELVQMHKEGTFSIDRTPELLTAMEYHTEGIGGADELNEEKVYTEAGRSTAPDELRQQFVERKVDEIRRGQRKQSSSLRLDLEDPHTERDIVLEEMATQDNNVDWQSLSPSKRILQPLSPRDKQTSWKVVTDSSAATPSPTKLAVVLEPKHVTEVAKRKSSIGDDIKEILRSPSKWLMATTDPAPRVNPESLFPQALSLDASRAQGQSE</sequence>
<dbReference type="EMBL" id="JAKCXM010000073">
    <property type="protein sequence ID" value="KAJ0403867.1"/>
    <property type="molecule type" value="Genomic_DNA"/>
</dbReference>
<proteinExistence type="predicted"/>
<name>A0AAD5M474_PYTIN</name>
<comment type="caution">
    <text evidence="1">The sequence shown here is derived from an EMBL/GenBank/DDBJ whole genome shotgun (WGS) entry which is preliminary data.</text>
</comment>
<reference evidence="1" key="1">
    <citation type="submission" date="2021-12" db="EMBL/GenBank/DDBJ databases">
        <title>Prjna785345.</title>
        <authorList>
            <person name="Rujirawat T."/>
            <person name="Krajaejun T."/>
        </authorList>
    </citation>
    <scope>NUCLEOTIDE SEQUENCE</scope>
    <source>
        <strain evidence="1">Pi057C3</strain>
    </source>
</reference>
<organism evidence="1 2">
    <name type="scientific">Pythium insidiosum</name>
    <name type="common">Pythiosis disease agent</name>
    <dbReference type="NCBI Taxonomy" id="114742"/>
    <lineage>
        <taxon>Eukaryota</taxon>
        <taxon>Sar</taxon>
        <taxon>Stramenopiles</taxon>
        <taxon>Oomycota</taxon>
        <taxon>Peronosporomycetes</taxon>
        <taxon>Pythiales</taxon>
        <taxon>Pythiaceae</taxon>
        <taxon>Pythium</taxon>
    </lineage>
</organism>
<protein>
    <submittedName>
        <fullName evidence="1">Uncharacterized protein</fullName>
    </submittedName>
</protein>
<evidence type="ECO:0000313" key="1">
    <source>
        <dbReference type="EMBL" id="KAJ0403867.1"/>
    </source>
</evidence>
<dbReference type="Proteomes" id="UP001209570">
    <property type="component" value="Unassembled WGS sequence"/>
</dbReference>
<accession>A0AAD5M474</accession>